<accession>A0AAD1WYI8</accession>
<evidence type="ECO:0000256" key="2">
    <source>
        <dbReference type="ARBA" id="ARBA00004555"/>
    </source>
</evidence>
<feature type="compositionally biased region" description="Basic and acidic residues" evidence="8">
    <location>
        <begin position="2192"/>
        <end position="2201"/>
    </location>
</feature>
<evidence type="ECO:0000256" key="3">
    <source>
        <dbReference type="ARBA" id="ARBA00022490"/>
    </source>
</evidence>
<evidence type="ECO:0000256" key="7">
    <source>
        <dbReference type="SAM" id="Coils"/>
    </source>
</evidence>
<feature type="coiled-coil region" evidence="7">
    <location>
        <begin position="1851"/>
        <end position="1920"/>
    </location>
</feature>
<feature type="compositionally biased region" description="Low complexity" evidence="8">
    <location>
        <begin position="1528"/>
        <end position="1546"/>
    </location>
</feature>
<comment type="subcellular location">
    <subcellularLocation>
        <location evidence="1">Cytoplasm</location>
        <location evidence="1">Cytoskeleton</location>
    </subcellularLocation>
    <subcellularLocation>
        <location evidence="2">Golgi apparatus</location>
    </subcellularLocation>
</comment>
<reference evidence="11" key="1">
    <citation type="submission" date="2022-03" db="EMBL/GenBank/DDBJ databases">
        <authorList>
            <person name="Alioto T."/>
            <person name="Alioto T."/>
            <person name="Gomez Garrido J."/>
        </authorList>
    </citation>
    <scope>NUCLEOTIDE SEQUENCE</scope>
</reference>
<keyword evidence="12" id="KW-1185">Reference proteome</keyword>
<evidence type="ECO:0000256" key="1">
    <source>
        <dbReference type="ARBA" id="ARBA00004245"/>
    </source>
</evidence>
<evidence type="ECO:0000256" key="4">
    <source>
        <dbReference type="ARBA" id="ARBA00022553"/>
    </source>
</evidence>
<evidence type="ECO:0000259" key="9">
    <source>
        <dbReference type="Pfam" id="PF07989"/>
    </source>
</evidence>
<feature type="coiled-coil region" evidence="7">
    <location>
        <begin position="631"/>
        <end position="658"/>
    </location>
</feature>
<feature type="region of interest" description="Disordered" evidence="8">
    <location>
        <begin position="1090"/>
        <end position="1131"/>
    </location>
</feature>
<evidence type="ECO:0000256" key="6">
    <source>
        <dbReference type="ARBA" id="ARBA00023212"/>
    </source>
</evidence>
<feature type="coiled-coil region" evidence="7">
    <location>
        <begin position="499"/>
        <end position="526"/>
    </location>
</feature>
<feature type="coiled-coil region" evidence="7">
    <location>
        <begin position="355"/>
        <end position="456"/>
    </location>
</feature>
<dbReference type="PANTHER" id="PTHR46501">
    <property type="entry name" value="MYOMEGALIN"/>
    <property type="match status" value="1"/>
</dbReference>
<evidence type="ECO:0000259" key="10">
    <source>
        <dbReference type="Pfam" id="PF23246"/>
    </source>
</evidence>
<dbReference type="GO" id="GO:0090063">
    <property type="term" value="P:positive regulation of microtubule nucleation"/>
    <property type="evidence" value="ECO:0007669"/>
    <property type="project" value="TreeGrafter"/>
</dbReference>
<dbReference type="GO" id="GO:0005794">
    <property type="term" value="C:Golgi apparatus"/>
    <property type="evidence" value="ECO:0007669"/>
    <property type="project" value="UniProtKB-SubCell"/>
</dbReference>
<dbReference type="GO" id="GO:0060090">
    <property type="term" value="F:molecular adaptor activity"/>
    <property type="evidence" value="ECO:0007669"/>
    <property type="project" value="TreeGrafter"/>
</dbReference>
<keyword evidence="3" id="KW-0963">Cytoplasm</keyword>
<feature type="coiled-coil region" evidence="7">
    <location>
        <begin position="48"/>
        <end position="150"/>
    </location>
</feature>
<feature type="coiled-coil region" evidence="7">
    <location>
        <begin position="856"/>
        <end position="890"/>
    </location>
</feature>
<dbReference type="Pfam" id="PF07989">
    <property type="entry name" value="Cnn_1N"/>
    <property type="match status" value="1"/>
</dbReference>
<keyword evidence="7" id="KW-0175">Coiled coil</keyword>
<dbReference type="InterPro" id="IPR056273">
    <property type="entry name" value="CDK5RAP2_MYOME_CC"/>
</dbReference>
<organism evidence="11 12">
    <name type="scientific">Pelobates cultripes</name>
    <name type="common">Western spadefoot toad</name>
    <dbReference type="NCBI Taxonomy" id="61616"/>
    <lineage>
        <taxon>Eukaryota</taxon>
        <taxon>Metazoa</taxon>
        <taxon>Chordata</taxon>
        <taxon>Craniata</taxon>
        <taxon>Vertebrata</taxon>
        <taxon>Euteleostomi</taxon>
        <taxon>Amphibia</taxon>
        <taxon>Batrachia</taxon>
        <taxon>Anura</taxon>
        <taxon>Pelobatoidea</taxon>
        <taxon>Pelobatidae</taxon>
        <taxon>Pelobates</taxon>
    </lineage>
</organism>
<dbReference type="GO" id="GO:0007098">
    <property type="term" value="P:centrosome cycle"/>
    <property type="evidence" value="ECO:0007669"/>
    <property type="project" value="TreeGrafter"/>
</dbReference>
<feature type="coiled-coil region" evidence="7">
    <location>
        <begin position="1158"/>
        <end position="1192"/>
    </location>
</feature>
<feature type="domain" description="Centrosomin N-terminal motif 1" evidence="9">
    <location>
        <begin position="8"/>
        <end position="74"/>
    </location>
</feature>
<dbReference type="PANTHER" id="PTHR46501:SF2">
    <property type="entry name" value="MYOMEGALIN"/>
    <property type="match status" value="1"/>
</dbReference>
<protein>
    <submittedName>
        <fullName evidence="11">Myomegalin isoform X5</fullName>
    </submittedName>
</protein>
<name>A0AAD1WYI8_PELCU</name>
<feature type="coiled-coil region" evidence="7">
    <location>
        <begin position="201"/>
        <end position="264"/>
    </location>
</feature>
<feature type="coiled-coil region" evidence="7">
    <location>
        <begin position="1002"/>
        <end position="1060"/>
    </location>
</feature>
<evidence type="ECO:0000256" key="5">
    <source>
        <dbReference type="ARBA" id="ARBA00023034"/>
    </source>
</evidence>
<dbReference type="EMBL" id="OW240925">
    <property type="protein sequence ID" value="CAH2329370.1"/>
    <property type="molecule type" value="Genomic_DNA"/>
</dbReference>
<sequence length="2201" mass="251242">MSNGYRTLSQHLNDLKKENFSLKLRIYFLEERIQQKYEDSSDDVYKRNIELKVEVESLKQELQEKQQYLDKTWATAENLTSYNEAELRRQYDQKREETEQVQELLENKIQLLQEEARLSKNEADRMSALLDAEKRNCMDLRKTMKEFSVEMSEARLLQKNYCSTLAEKDKMIQHLTLVLDSKDSLINQLAAEKQTLVKHEVKSLEQTINDLKNSLQHKDCELQNLIEKQHQDNVLRVSAGEVHVQDLQRKLLETEDTNKILQDSLIQVTADLSSTKELSRNQERIIQTLHETVQSRDNEVAELCRTVEEQNTAIAKLQKMLYTIQREQIQVSQVNPSQLQVLDLQNALFCAQNELQALQHSLRQKDRQVTDAKRSQRLLEADLLAGQRQKETSWKHNQELHGTLHKLQAELQEKNQQLQSLEEEKCRELYNQEHTIQCLNQTLSQKERVLQEYTDLLEYQQGLEKCPGSNEHLLEKLRLRIKERDAALEHAVDAKFCALEEKEKEMQQLKMVARERERDLEQLRRVSFSNEETINSLDNLVKAKDLELEQISVAYKNLQWLKQESEEKHRHSLNERQNIVQQLQSSLQDRNQEVETLTACLLKSSNLGAGELVEELHICLQRKEELLQKALNATTQQADQHLKEIQELLNTIASEKMDQATICRNCKLKDQQVSMMEHSQEHSTELTGAPSTPMAVTSEYDTIKTAGEDKTETLKNDLAKAKDDLHLVLRKEREGQLELSALQSIIQKQMDELQEQAADMDSLSRGLQMKEDLIKDLQMQLVDPEEMSTVERLTQQLLTLKEKMASDENSGDCSYKLTKVLDGFPGAGSSLNQVLQIERQLFSKLIQYHAESDRHSSELQAELQTAQVLRSQLEDSLTKAAERLAQSNSESGASACSFGGLFVDEDGDDASSQFTDSIEDEADACDNFSTAVKQEEKTKSVENIVSEKYLKPEFLQVENEVHHVTEETSKTEEDLHYLKAKLEKTEIFSAAEIRTLIEKVCLEKDNLKVEKASAMLEQCEVENMEESVGGSVIEGLKMEISQLQEKLKQAETVIKHLKVHLELNSPDRDGAFNPDLIVSMAKEIERLKMESSSTTMKRSALAESPGNQMSKRRCSRLSVRPGDLKKASSGQDSVLVAMGDDRPDAGPDNVQGTLEKQALQLKCKLVNTMRQNEELQEKLVATEATVHAQTDQLEQYRLLLDESVVEHDSKQVQVDLQDLGYETCGRSETEIDREETSSPEYDEQDDLFSEASLMEELVSPDKCWSDVATSSPLKTKSCLQNDWTMDWEKSEDIIVLQQHVKDLKAQLRKSQKVIRGLQSRARSYSASSTCASTNHRLKHSVSFEGSPSHGITDEDEHWQPGTVEAHSTKDLDHLLQRVSMLEAQLQQPKSICGVESQIRSTTWPGKYDSLIQAQARELSLLRQKLREGRRVGHILSQHLGDIIKSFEELLRANDIDYYMGQGFREQLAQGRHLAERLYSKLNSKERLETDDKSSHELLAIRLSKELQQKDKIIASLQSKLEVRSVTPSSSRALSDSDLSDRTSLVSDDQLSTNQDLYACSEAATTSEYTQEDHKDAIHVGNRVSLPSKSSLSITCDGKPTLNHHVNQPQLHYEDTEKALQGLNFNFPPTHLPTTLPTNSQLLPFGGHPSIHDPTVFSIADVQQELHTLQKQLAESMPLSSPVVKSTNTSNCFYDTPTSSTFLSSFPQNLYNGSNPSALQIDSGFKTDTAYPGNSALWDMSHIVRPTNINVHGDTSSGSSGYQSASKLTGSDLLEEHLFEIQNLRKRLEESIHSNDRLREQLEERLRSVTKESGSPTNIYIQGLESLPQLSNENRSLREEKLSLLVRISQITQDYNAELEKLKDLLRVSKAQLRSTEADLEEKKSESTKFQEELEDKKQEILQLQKERLSNQEKNNRLQHQATLLEQQLNENCQLLCTLQAELQVYERLCASSRLMMPDMNCYPSSMEINEDQLEGDAHDGSFASKNGRHVIGHIDDFSALKQQLLDGHILMKKIQALMQSSLNKPFLEIHGTKAREYGSIIKLFSTTNTLQKILEECGSLISMFWRAALPNMPNAAQQKKEEQALKDEICHLRAKLKEQEKGLQETVDRLKSTNRAKESMEHFIVSQLNRTHDVLKKARSNLEKNSPKISSGKSHFPVTKVQLQHRTSKVSHHLTPVFQEPSQKKTQFKPSKRQEDWVYHK</sequence>
<keyword evidence="6" id="KW-0206">Cytoskeleton</keyword>
<dbReference type="InterPro" id="IPR052593">
    <property type="entry name" value="MT-associated_AKAP9-binding"/>
</dbReference>
<dbReference type="InterPro" id="IPR012943">
    <property type="entry name" value="Cnn_1N"/>
</dbReference>
<evidence type="ECO:0000313" key="12">
    <source>
        <dbReference type="Proteomes" id="UP001295444"/>
    </source>
</evidence>
<feature type="region of interest" description="Disordered" evidence="8">
    <location>
        <begin position="1527"/>
        <end position="1546"/>
    </location>
</feature>
<gene>
    <name evidence="11" type="ORF">PECUL_23A032232</name>
</gene>
<dbReference type="Proteomes" id="UP001295444">
    <property type="component" value="Chromosome 14"/>
</dbReference>
<dbReference type="GO" id="GO:0005813">
    <property type="term" value="C:centrosome"/>
    <property type="evidence" value="ECO:0007669"/>
    <property type="project" value="TreeGrafter"/>
</dbReference>
<keyword evidence="4" id="KW-0597">Phosphoprotein</keyword>
<feature type="region of interest" description="Disordered" evidence="8">
    <location>
        <begin position="2141"/>
        <end position="2201"/>
    </location>
</feature>
<feature type="domain" description="CDK5 regulatory subunit-associated protein 2/Myomegalin coiled coil" evidence="10">
    <location>
        <begin position="777"/>
        <end position="889"/>
    </location>
</feature>
<evidence type="ECO:0000313" key="11">
    <source>
        <dbReference type="EMBL" id="CAH2329370.1"/>
    </source>
</evidence>
<evidence type="ECO:0000256" key="8">
    <source>
        <dbReference type="SAM" id="MobiDB-lite"/>
    </source>
</evidence>
<proteinExistence type="predicted"/>
<dbReference type="Pfam" id="PF23246">
    <property type="entry name" value="CC_CDK5RAP2"/>
    <property type="match status" value="1"/>
</dbReference>
<keyword evidence="5" id="KW-0333">Golgi apparatus</keyword>
<dbReference type="GO" id="GO:1903358">
    <property type="term" value="P:regulation of Golgi organization"/>
    <property type="evidence" value="ECO:0007669"/>
    <property type="project" value="TreeGrafter"/>
</dbReference>
<feature type="coiled-coil region" evidence="7">
    <location>
        <begin position="1780"/>
        <end position="1811"/>
    </location>
</feature>